<evidence type="ECO:0000256" key="1">
    <source>
        <dbReference type="SAM" id="Phobius"/>
    </source>
</evidence>
<keyword evidence="1" id="KW-0812">Transmembrane</keyword>
<evidence type="ECO:0000313" key="2">
    <source>
        <dbReference type="EMBL" id="AUB31181.1"/>
    </source>
</evidence>
<evidence type="ECO:0000313" key="3">
    <source>
        <dbReference type="Proteomes" id="UP000231823"/>
    </source>
</evidence>
<organism evidence="2 3">
    <name type="scientific">Spiroplasma floricola 23-6</name>
    <dbReference type="NCBI Taxonomy" id="1336749"/>
    <lineage>
        <taxon>Bacteria</taxon>
        <taxon>Bacillati</taxon>
        <taxon>Mycoplasmatota</taxon>
        <taxon>Mollicutes</taxon>
        <taxon>Entomoplasmatales</taxon>
        <taxon>Spiroplasmataceae</taxon>
        <taxon>Spiroplasma</taxon>
    </lineage>
</organism>
<evidence type="ECO:0008006" key="4">
    <source>
        <dbReference type="Google" id="ProtNLM"/>
    </source>
</evidence>
<sequence length="245" mass="29794">MRNSKLNINWIVIFLLFFLTLPIQKILYNKRAILITSLIINLWLIIFTLYFVTNFIIKIFKYTEEYKFEISRKNIFNMSNLNNNFRFFISLFVIFLLFFLCAVFTYNSIQKTNVAYEEMSWWRAYRFYKYINFSYINKIFIMFIVALNAFLVFLICYVFMCFLIYTIIKTAIISNKNFINIIYKNSVKLNLILKSIFEKIKIKKIKKILNINYWDKVLASIIILETDKLRVHKMETDPPDRSLYF</sequence>
<dbReference type="Proteomes" id="UP000231823">
    <property type="component" value="Chromosome"/>
</dbReference>
<keyword evidence="3" id="KW-1185">Reference proteome</keyword>
<reference evidence="2 3" key="1">
    <citation type="submission" date="2017-12" db="EMBL/GenBank/DDBJ databases">
        <title>Complete genome sequence of Spiroplasma floricola 23-6 (ATCC 29989).</title>
        <authorList>
            <person name="Tsai Y.-M."/>
            <person name="Wu P.-S."/>
            <person name="Lo W.-S."/>
            <person name="Kuo C.-H."/>
        </authorList>
    </citation>
    <scope>NUCLEOTIDE SEQUENCE [LARGE SCALE GENOMIC DNA]</scope>
    <source>
        <strain evidence="2 3">23-6</strain>
    </source>
</reference>
<feature type="transmembrane region" description="Helical" evidence="1">
    <location>
        <begin position="33"/>
        <end position="57"/>
    </location>
</feature>
<gene>
    <name evidence="2" type="ORF">SFLOR_v1c01200</name>
</gene>
<protein>
    <recommendedName>
        <fullName evidence="4">Transmembrane protein</fullName>
    </recommendedName>
</protein>
<keyword evidence="1" id="KW-0472">Membrane</keyword>
<feature type="transmembrane region" description="Helical" evidence="1">
    <location>
        <begin position="139"/>
        <end position="168"/>
    </location>
</feature>
<feature type="transmembrane region" description="Helical" evidence="1">
    <location>
        <begin position="87"/>
        <end position="109"/>
    </location>
</feature>
<feature type="transmembrane region" description="Helical" evidence="1">
    <location>
        <begin position="7"/>
        <end position="27"/>
    </location>
</feature>
<dbReference type="KEGG" id="sfz:SFLOR_v1c01200"/>
<name>A0A2K8SCI5_9MOLU</name>
<dbReference type="AlphaFoldDB" id="A0A2K8SCI5"/>
<dbReference type="EMBL" id="CP025057">
    <property type="protein sequence ID" value="AUB31181.1"/>
    <property type="molecule type" value="Genomic_DNA"/>
</dbReference>
<proteinExistence type="predicted"/>
<keyword evidence="1" id="KW-1133">Transmembrane helix</keyword>
<accession>A0A2K8SCI5</accession>